<reference evidence="2" key="1">
    <citation type="submission" date="2020-03" db="EMBL/GenBank/DDBJ databases">
        <title>A high-quality chromosome-level genome assembly of a woody plant with both climbing and erect habits, Rhamnella rubrinervis.</title>
        <authorList>
            <person name="Lu Z."/>
            <person name="Yang Y."/>
            <person name="Zhu X."/>
            <person name="Sun Y."/>
        </authorList>
    </citation>
    <scope>NUCLEOTIDE SEQUENCE</scope>
    <source>
        <strain evidence="2">BYM</strain>
        <tissue evidence="2">Leaf</tissue>
    </source>
</reference>
<organism evidence="2 3">
    <name type="scientific">Rhamnella rubrinervis</name>
    <dbReference type="NCBI Taxonomy" id="2594499"/>
    <lineage>
        <taxon>Eukaryota</taxon>
        <taxon>Viridiplantae</taxon>
        <taxon>Streptophyta</taxon>
        <taxon>Embryophyta</taxon>
        <taxon>Tracheophyta</taxon>
        <taxon>Spermatophyta</taxon>
        <taxon>Magnoliopsida</taxon>
        <taxon>eudicotyledons</taxon>
        <taxon>Gunneridae</taxon>
        <taxon>Pentapetalae</taxon>
        <taxon>rosids</taxon>
        <taxon>fabids</taxon>
        <taxon>Rosales</taxon>
        <taxon>Rhamnaceae</taxon>
        <taxon>rhamnoid group</taxon>
        <taxon>Rhamneae</taxon>
        <taxon>Rhamnella</taxon>
    </lineage>
</organism>
<accession>A0A8K0DRP9</accession>
<sequence length="320" mass="36216">MWIEILCGLIVYRLFRCFFYDDDTLDFDNSHFHALFSVADRLEKLYGGKAYVGLRIPDADTGTRQNIDMVLITKGEAVVVSVKNLSGFLSTNADGSWACEGKHKTERLPDPVAEAKKQASILESYLEQRGVALPEGFLSCKVVLPNPKCCSIQTSYFPSEVITYDQWSQLKPEPKYMFSGWIKGALRGGKKGMEESIEQKLNFALSTAPMWDRLEMKGNKYVLGEFLEFKGKQEDTQALRNVRRSKVSRLIIQKTSMFGLAPSRLQVLYSPWDYRSEGASASEWKEVHVRSSTEVLFQPQNSTKVRKFKLSSIVSLSLSA</sequence>
<feature type="domain" description="NERD" evidence="1">
    <location>
        <begin position="30"/>
        <end position="145"/>
    </location>
</feature>
<dbReference type="PANTHER" id="PTHR35287">
    <property type="entry name" value="SI:ZFOS-911D5.4"/>
    <property type="match status" value="1"/>
</dbReference>
<gene>
    <name evidence="2" type="ORF">FNV43_RR23747</name>
</gene>
<dbReference type="AlphaFoldDB" id="A0A8K0DRP9"/>
<dbReference type="Pfam" id="PF08378">
    <property type="entry name" value="NERD"/>
    <property type="match status" value="1"/>
</dbReference>
<dbReference type="EMBL" id="VOIH02000011">
    <property type="protein sequence ID" value="KAF3432645.1"/>
    <property type="molecule type" value="Genomic_DNA"/>
</dbReference>
<comment type="caution">
    <text evidence="2">The sequence shown here is derived from an EMBL/GenBank/DDBJ whole genome shotgun (WGS) entry which is preliminary data.</text>
</comment>
<protein>
    <recommendedName>
        <fullName evidence="1">NERD domain-containing protein</fullName>
    </recommendedName>
</protein>
<name>A0A8K0DRP9_9ROSA</name>
<dbReference type="PANTHER" id="PTHR35287:SF1">
    <property type="entry name" value="SI:ZFOS-911D5.4"/>
    <property type="match status" value="1"/>
</dbReference>
<evidence type="ECO:0000313" key="3">
    <source>
        <dbReference type="Proteomes" id="UP000796880"/>
    </source>
</evidence>
<proteinExistence type="predicted"/>
<keyword evidence="3" id="KW-1185">Reference proteome</keyword>
<dbReference type="InterPro" id="IPR011528">
    <property type="entry name" value="NERD"/>
</dbReference>
<evidence type="ECO:0000259" key="1">
    <source>
        <dbReference type="PROSITE" id="PS50965"/>
    </source>
</evidence>
<dbReference type="OrthoDB" id="1874403at2759"/>
<dbReference type="Proteomes" id="UP000796880">
    <property type="component" value="Unassembled WGS sequence"/>
</dbReference>
<evidence type="ECO:0000313" key="2">
    <source>
        <dbReference type="EMBL" id="KAF3432645.1"/>
    </source>
</evidence>
<dbReference type="PROSITE" id="PS50965">
    <property type="entry name" value="NERD"/>
    <property type="match status" value="1"/>
</dbReference>